<dbReference type="InterPro" id="IPR049490">
    <property type="entry name" value="C883_1060-like_KR_N"/>
</dbReference>
<dbReference type="Gene3D" id="1.10.1200.10">
    <property type="entry name" value="ACP-like"/>
    <property type="match status" value="1"/>
</dbReference>
<feature type="domain" description="Carrier" evidence="6">
    <location>
        <begin position="1759"/>
        <end position="1834"/>
    </location>
</feature>
<feature type="region of interest" description="C-terminal hotdog fold" evidence="5">
    <location>
        <begin position="1515"/>
        <end position="1662"/>
    </location>
</feature>
<dbReference type="InterPro" id="IPR016039">
    <property type="entry name" value="Thiolase-like"/>
</dbReference>
<accession>A0A5J5LV88</accession>
<organism evidence="9 10">
    <name type="scientific">Microcystis aeruginosa EAWAG127a</name>
    <dbReference type="NCBI Taxonomy" id="2529855"/>
    <lineage>
        <taxon>Bacteria</taxon>
        <taxon>Bacillati</taxon>
        <taxon>Cyanobacteriota</taxon>
        <taxon>Cyanophyceae</taxon>
        <taxon>Oscillatoriophycideae</taxon>
        <taxon>Chroococcales</taxon>
        <taxon>Microcystaceae</taxon>
        <taxon>Microcystis</taxon>
    </lineage>
</organism>
<dbReference type="GO" id="GO:0006633">
    <property type="term" value="P:fatty acid biosynthetic process"/>
    <property type="evidence" value="ECO:0007669"/>
    <property type="project" value="TreeGrafter"/>
</dbReference>
<dbReference type="InterPro" id="IPR049551">
    <property type="entry name" value="PKS_DH_C"/>
</dbReference>
<dbReference type="InterPro" id="IPR050091">
    <property type="entry name" value="PKS_NRPS_Biosynth_Enz"/>
</dbReference>
<dbReference type="Proteomes" id="UP000325636">
    <property type="component" value="Unassembled WGS sequence"/>
</dbReference>
<dbReference type="Pfam" id="PF08659">
    <property type="entry name" value="KR"/>
    <property type="match status" value="1"/>
</dbReference>
<evidence type="ECO:0000259" key="7">
    <source>
        <dbReference type="PROSITE" id="PS52004"/>
    </source>
</evidence>
<feature type="domain" description="PKS/mFAS DH" evidence="8">
    <location>
        <begin position="1374"/>
        <end position="1662"/>
    </location>
</feature>
<evidence type="ECO:0000256" key="5">
    <source>
        <dbReference type="PROSITE-ProRule" id="PRU01363"/>
    </source>
</evidence>
<dbReference type="CDD" id="cd08953">
    <property type="entry name" value="KR_2_SDR_x"/>
    <property type="match status" value="1"/>
</dbReference>
<dbReference type="Pfam" id="PF22621">
    <property type="entry name" value="CurL-like_PKS_C"/>
    <property type="match status" value="1"/>
</dbReference>
<keyword evidence="3" id="KW-0597">Phosphoprotein</keyword>
<dbReference type="InterPro" id="IPR014043">
    <property type="entry name" value="Acyl_transferase_dom"/>
</dbReference>
<dbReference type="Pfam" id="PF00550">
    <property type="entry name" value="PP-binding"/>
    <property type="match status" value="1"/>
</dbReference>
<dbReference type="PROSITE" id="PS52019">
    <property type="entry name" value="PKS_MFAS_DH"/>
    <property type="match status" value="1"/>
</dbReference>
<dbReference type="InterPro" id="IPR057326">
    <property type="entry name" value="KR_dom"/>
</dbReference>
<dbReference type="FunFam" id="1.10.1200.10:FF:000005">
    <property type="entry name" value="Nonribosomal peptide synthetase 1"/>
    <property type="match status" value="1"/>
</dbReference>
<evidence type="ECO:0000259" key="6">
    <source>
        <dbReference type="PROSITE" id="PS50075"/>
    </source>
</evidence>
<keyword evidence="4" id="KW-0808">Transferase</keyword>
<dbReference type="Gene3D" id="3.40.50.720">
    <property type="entry name" value="NAD(P)-binding Rossmann-like Domain"/>
    <property type="match status" value="1"/>
</dbReference>
<dbReference type="SUPFAM" id="SSF51735">
    <property type="entry name" value="NAD(P)-binding Rossmann-fold domains"/>
    <property type="match status" value="2"/>
</dbReference>
<dbReference type="PROSITE" id="PS52004">
    <property type="entry name" value="KS3_2"/>
    <property type="match status" value="1"/>
</dbReference>
<dbReference type="Gene3D" id="3.30.70.250">
    <property type="entry name" value="Malonyl-CoA ACP transacylase, ACP-binding"/>
    <property type="match status" value="1"/>
</dbReference>
<proteinExistence type="predicted"/>
<dbReference type="InterPro" id="IPR009081">
    <property type="entry name" value="PP-bd_ACP"/>
</dbReference>
<dbReference type="Pfam" id="PF00698">
    <property type="entry name" value="Acyl_transf_1"/>
    <property type="match status" value="1"/>
</dbReference>
<dbReference type="InterPro" id="IPR020841">
    <property type="entry name" value="PKS_Beta-ketoAc_synthase_dom"/>
</dbReference>
<evidence type="ECO:0000259" key="8">
    <source>
        <dbReference type="PROSITE" id="PS52019"/>
    </source>
</evidence>
<evidence type="ECO:0000256" key="2">
    <source>
        <dbReference type="ARBA" id="ARBA00022450"/>
    </source>
</evidence>
<dbReference type="InterPro" id="IPR014030">
    <property type="entry name" value="Ketoacyl_synth_N"/>
</dbReference>
<dbReference type="SMART" id="SM00822">
    <property type="entry name" value="PKS_KR"/>
    <property type="match status" value="1"/>
</dbReference>
<dbReference type="PANTHER" id="PTHR43775:SF51">
    <property type="entry name" value="INACTIVE PHENOLPHTHIOCEROL SYNTHESIS POLYKETIDE SYNTHASE TYPE I PKS1-RELATED"/>
    <property type="match status" value="1"/>
</dbReference>
<dbReference type="SUPFAM" id="SSF53901">
    <property type="entry name" value="Thiolase-like"/>
    <property type="match status" value="1"/>
</dbReference>
<dbReference type="Pfam" id="PF14765">
    <property type="entry name" value="PS-DH"/>
    <property type="match status" value="1"/>
</dbReference>
<keyword evidence="2" id="KW-0596">Phosphopantetheine</keyword>
<dbReference type="InterPro" id="IPR014031">
    <property type="entry name" value="Ketoacyl_synth_C"/>
</dbReference>
<sequence length="1852" mass="203210">MKNPKMYQEHYSEEAIAIIGMACRMPGARDVSDFWQNLCNGVQSITTFTEEELRASGIPTELIKSPHYVRRRGIIDGADQFDAAFFGFTPRDAELLDPQHRVFLECAWHALEDAGYVPQEADARIGVFGGVGTNWHLSQVAQSSVAKKYASGASVVISNDKDYVTSRVSYKLGLVGPSVNVQSACSTSLVATILGMTSLRSKQCDLALAGGATIELPERKGYLHLEGGMESPDGHCRPFDAAANGTVFSRGAGVVILKRLADAVRDRDHIYAVLVDGAVNNDGADKIGFTAPSISGQVALTLDALSRAGLSAEQLSFVEAHGTATPLGDPIEVESLTQAFRHYSDRTQFCALGSVKGNIGHTDVASGVAALIKAAKTVEERLLPPSLGFAKPNPNIDFSSSPLFVNTKLRKLVGEGTPVRGLVSSFGVGGTNACVVIQEPPTPEIPKQAPEQNIAVLSARTEEGLRTQIAHLSHHLSKHPDLDLAAMACTLQMGRRRFKHRCAIPFASRQELIERLNSPDGAVIRSVCQREGEPITFLFPGQGNQFVGMGANQYRLFAAFREVIDHGSKLLKPILGVDLRDVLFPAADERETAKVLLDQTYITQPALFLVNYAQAMLWRSWGIEPDVMIGHSVGEYVAACIAGVFSFEDALTLVSARARLIQDLPGGSMLAVLLPEAELSGRLPREVEVAAVNSRKMTVVSGPDEAIKFFAIQLAQEKVFSRHLNTSHAFHSAMTEPAMGALAKRFVGINLSVPTIPIVSTLTGDWLTDAEACDPHYWVRHMREPVRFVDALDTLLASEESYIFLESGPGYSLASSVKSLLERQQHDRVICSQQGMQDGEDDLAAVTRAVGALWATGRSIDWKAFYADGFPGRVSLPGYPFERQSFTLDFTKEKEVDLGPEPGERKPDLGEWFYELGWTRTASPGVLAPPADETVPQTGCWLLFDDNDALSQEIVTVLEERGEEIVRVEQGSSFAKRKGGFVIRPGVREDYDQLLAALRADERRPTRILHLWNAYGADDHCWVDEPDAARVLAFDGPLYLEQALIAQGLPGMVRLLVVTSGVHSVAGEPIWAPLRALAAGPCRVVAKEFPTIQGRMIDVSSHPDLAFQLVNEAELDVEDTVVAYRGGRRFVESCNPVRLPPGEGLAKTLKAGGTYLITGGLGALGLFFSRTFAETVPVNLVLVSRSTIPARALWEGMRSSGDCNPELRERLEQLLAIEAAGAKVMIAQADVTDLEKMKEVVNQVYARFGRIDGVIHSAGNAGGGIIALKTPEMASEVLEPKVQGTRVIERLFGDRDLDFIWLFSSVTAVLGEAGRVDYCAANSYIDAVAQSWNQKRPGLFCSLAWAAWAEIGMASRWEDAKAKRQSGKRVQRVEAGDWLRLLSSQGQEEIYEVLIDPESDWIITEHLVSDTPTLVGASFPEFLWRFAAYRHSGEPVQIKNAYFIAPMMFTKGEQRRLMLFVKGQEGRYKFSFRSRPTDSPTAWQDHFMGDLVITGTEHRQQNLEMLLASFPQRETNPYNSLDCTAEDGTPLLTYSERWRTLWELAEVDDNWLVKLELNPNFARDFAAFLYHPALLDVALACGRFRMAFSSGTTDLYLPYGYKRMELLRPIPPVVWSHVRLIRPHVLGAETISFDVTVLEASGEICVEVEGFILKKVDISAPSLKSAYSSVPSENTEVKNEDITPTEALELLNRLLEQTGRHGGTAPMAHLLITTKDLAWQIADASPRARAEVIREQMSATSSAVVQVFSRDDLLTPYEAPANEIETAIAEIWQGILGIQQIGVNDQFVELGGNSLLAIQMIAITSETFQIDLAVDSFFKEPTIRGLAEVVINQLIAMTDPEILEALISQLED</sequence>
<dbReference type="SUPFAM" id="SSF55048">
    <property type="entry name" value="Probable ACP-binding domain of malonyl-CoA ACP transacylase"/>
    <property type="match status" value="1"/>
</dbReference>
<dbReference type="InterPro" id="IPR042104">
    <property type="entry name" value="PKS_dehydratase_sf"/>
</dbReference>
<dbReference type="PANTHER" id="PTHR43775">
    <property type="entry name" value="FATTY ACID SYNTHASE"/>
    <property type="match status" value="1"/>
</dbReference>
<dbReference type="InterPro" id="IPR001227">
    <property type="entry name" value="Ac_transferase_dom_sf"/>
</dbReference>
<dbReference type="EMBL" id="SRLN01000012">
    <property type="protein sequence ID" value="KAB0241664.1"/>
    <property type="molecule type" value="Genomic_DNA"/>
</dbReference>
<dbReference type="Gene3D" id="3.40.47.10">
    <property type="match status" value="1"/>
</dbReference>
<evidence type="ECO:0000256" key="4">
    <source>
        <dbReference type="ARBA" id="ARBA00022679"/>
    </source>
</evidence>
<dbReference type="SUPFAM" id="SSF47336">
    <property type="entry name" value="ACP-like"/>
    <property type="match status" value="1"/>
</dbReference>
<gene>
    <name evidence="9" type="ORF">EZJ55_14895</name>
</gene>
<dbReference type="Pfam" id="PF21394">
    <property type="entry name" value="Beta-ketacyl_N"/>
    <property type="match status" value="1"/>
</dbReference>
<dbReference type="SMART" id="SM00825">
    <property type="entry name" value="PKS_KS"/>
    <property type="match status" value="1"/>
</dbReference>
<dbReference type="PROSITE" id="PS50075">
    <property type="entry name" value="CARRIER"/>
    <property type="match status" value="1"/>
</dbReference>
<dbReference type="InterPro" id="IPR016036">
    <property type="entry name" value="Malonyl_transacylase_ACP-bd"/>
</dbReference>
<dbReference type="SUPFAM" id="SSF52151">
    <property type="entry name" value="FabD/lysophospholipase-like"/>
    <property type="match status" value="1"/>
</dbReference>
<dbReference type="CDD" id="cd00833">
    <property type="entry name" value="PKS"/>
    <property type="match status" value="1"/>
</dbReference>
<dbReference type="Pfam" id="PF00109">
    <property type="entry name" value="ketoacyl-synt"/>
    <property type="match status" value="1"/>
</dbReference>
<evidence type="ECO:0000313" key="9">
    <source>
        <dbReference type="EMBL" id="KAB0241664.1"/>
    </source>
</evidence>
<dbReference type="InterPro" id="IPR049900">
    <property type="entry name" value="PKS_mFAS_DH"/>
</dbReference>
<feature type="region of interest" description="N-terminal hotdog fold" evidence="5">
    <location>
        <begin position="1374"/>
        <end position="1498"/>
    </location>
</feature>
<evidence type="ECO:0000256" key="1">
    <source>
        <dbReference type="ARBA" id="ARBA00001957"/>
    </source>
</evidence>
<dbReference type="InterPro" id="IPR013968">
    <property type="entry name" value="PKS_KR"/>
</dbReference>
<protein>
    <submittedName>
        <fullName evidence="9">SDR family oxidoreductase</fullName>
    </submittedName>
</protein>
<dbReference type="Gene3D" id="3.30.70.3290">
    <property type="match status" value="1"/>
</dbReference>
<feature type="active site" description="Proton acceptor; for dehydratase activity" evidence="5">
    <location>
        <position position="1406"/>
    </location>
</feature>
<dbReference type="Gene3D" id="3.10.129.110">
    <property type="entry name" value="Polyketide synthase dehydratase"/>
    <property type="match status" value="1"/>
</dbReference>
<dbReference type="InterPro" id="IPR036736">
    <property type="entry name" value="ACP-like_sf"/>
</dbReference>
<dbReference type="SMART" id="SM00827">
    <property type="entry name" value="PKS_AT"/>
    <property type="match status" value="1"/>
</dbReference>
<feature type="domain" description="Ketosynthase family 3 (KS3)" evidence="7">
    <location>
        <begin position="13"/>
        <end position="439"/>
    </location>
</feature>
<dbReference type="Gene3D" id="3.40.366.10">
    <property type="entry name" value="Malonyl-Coenzyme A Acyl Carrier Protein, domain 2"/>
    <property type="match status" value="1"/>
</dbReference>
<dbReference type="GO" id="GO:0004312">
    <property type="term" value="F:fatty acid synthase activity"/>
    <property type="evidence" value="ECO:0007669"/>
    <property type="project" value="TreeGrafter"/>
</dbReference>
<dbReference type="InterPro" id="IPR036291">
    <property type="entry name" value="NAD(P)-bd_dom_sf"/>
</dbReference>
<evidence type="ECO:0000256" key="3">
    <source>
        <dbReference type="ARBA" id="ARBA00022553"/>
    </source>
</evidence>
<comment type="caution">
    <text evidence="9">The sequence shown here is derived from an EMBL/GenBank/DDBJ whole genome shotgun (WGS) entry which is preliminary data.</text>
</comment>
<dbReference type="InterPro" id="IPR016035">
    <property type="entry name" value="Acyl_Trfase/lysoPLipase"/>
</dbReference>
<comment type="cofactor">
    <cofactor evidence="1">
        <name>pantetheine 4'-phosphate</name>
        <dbReference type="ChEBI" id="CHEBI:47942"/>
    </cofactor>
</comment>
<feature type="active site" description="Proton donor; for dehydratase activity" evidence="5">
    <location>
        <position position="1576"/>
    </location>
</feature>
<evidence type="ECO:0000313" key="10">
    <source>
        <dbReference type="Proteomes" id="UP000325636"/>
    </source>
</evidence>
<dbReference type="Pfam" id="PF02801">
    <property type="entry name" value="Ketoacyl-synt_C"/>
    <property type="match status" value="1"/>
</dbReference>
<name>A0A5J5LV88_MICAE</name>
<reference evidence="10" key="1">
    <citation type="submission" date="2019-04" db="EMBL/GenBank/DDBJ databases">
        <title>Microviridin 1777: A Toxic Chymotrypsin Inhibitor Discovered by a Metabologenomic Approach.</title>
        <authorList>
            <person name="Sieber S."/>
            <person name="Grendelmeier S.M."/>
            <person name="Harris L.A."/>
            <person name="Mitchell D.A."/>
            <person name="Gademann K."/>
        </authorList>
    </citation>
    <scope>NUCLEOTIDE SEQUENCE [LARGE SCALE GENOMIC DNA]</scope>
    <source>
        <strain evidence="10">EAWAG127a</strain>
    </source>
</reference>